<keyword evidence="1" id="KW-1133">Transmembrane helix</keyword>
<gene>
    <name evidence="2" type="ORF">SAMN05444365_101222</name>
</gene>
<organism evidence="2 3">
    <name type="scientific">Micromonospora pattaloongensis</name>
    <dbReference type="NCBI Taxonomy" id="405436"/>
    <lineage>
        <taxon>Bacteria</taxon>
        <taxon>Bacillati</taxon>
        <taxon>Actinomycetota</taxon>
        <taxon>Actinomycetes</taxon>
        <taxon>Micromonosporales</taxon>
        <taxon>Micromonosporaceae</taxon>
        <taxon>Micromonospora</taxon>
    </lineage>
</organism>
<keyword evidence="1" id="KW-0472">Membrane</keyword>
<evidence type="ECO:0000256" key="1">
    <source>
        <dbReference type="SAM" id="Phobius"/>
    </source>
</evidence>
<keyword evidence="1" id="KW-0812">Transmembrane</keyword>
<name>A0A1H3G2A7_9ACTN</name>
<keyword evidence="3" id="KW-1185">Reference proteome</keyword>
<proteinExistence type="predicted"/>
<feature type="transmembrane region" description="Helical" evidence="1">
    <location>
        <begin position="29"/>
        <end position="50"/>
    </location>
</feature>
<evidence type="ECO:0000313" key="3">
    <source>
        <dbReference type="Proteomes" id="UP000242415"/>
    </source>
</evidence>
<evidence type="ECO:0000313" key="2">
    <source>
        <dbReference type="EMBL" id="SDX96499.1"/>
    </source>
</evidence>
<feature type="transmembrane region" description="Helical" evidence="1">
    <location>
        <begin position="62"/>
        <end position="81"/>
    </location>
</feature>
<protein>
    <submittedName>
        <fullName evidence="2">Uncharacterized protein</fullName>
    </submittedName>
</protein>
<sequence length="144" mass="14992">MAGTVLRPTPGIVSPVTTDRDIPPAPLRWAVWLLTAEAAALGVVAAFLVYEDIVGRAHDLVSALFVTGFAVGGVVVLALLARALGQRRPGARAPAIVLQLMLLPIGYYMILGGLAWLGAPLMVLGLVVCGMLVNRRTTAALGLD</sequence>
<dbReference type="Proteomes" id="UP000242415">
    <property type="component" value="Unassembled WGS sequence"/>
</dbReference>
<feature type="transmembrane region" description="Helical" evidence="1">
    <location>
        <begin position="116"/>
        <end position="133"/>
    </location>
</feature>
<dbReference type="AlphaFoldDB" id="A0A1H3G2A7"/>
<dbReference type="STRING" id="405436.SAMN05444365_101222"/>
<dbReference type="EMBL" id="FNPH01000001">
    <property type="protein sequence ID" value="SDX96499.1"/>
    <property type="molecule type" value="Genomic_DNA"/>
</dbReference>
<reference evidence="3" key="1">
    <citation type="submission" date="2016-10" db="EMBL/GenBank/DDBJ databases">
        <authorList>
            <person name="Varghese N."/>
            <person name="Submissions S."/>
        </authorList>
    </citation>
    <scope>NUCLEOTIDE SEQUENCE [LARGE SCALE GENOMIC DNA]</scope>
    <source>
        <strain evidence="3">DSM 45245</strain>
    </source>
</reference>
<accession>A0A1H3G2A7</accession>